<evidence type="ECO:0000256" key="5">
    <source>
        <dbReference type="ARBA" id="ARBA00022530"/>
    </source>
</evidence>
<dbReference type="SMART" id="SM00097">
    <property type="entry name" value="WNT1"/>
    <property type="match status" value="1"/>
</dbReference>
<dbReference type="Proteomes" id="UP001208570">
    <property type="component" value="Unassembled WGS sequence"/>
</dbReference>
<evidence type="ECO:0000256" key="4">
    <source>
        <dbReference type="ARBA" id="ARBA00022525"/>
    </source>
</evidence>
<proteinExistence type="inferred from homology"/>
<comment type="function">
    <text evidence="9">Ligand for members of the frizzled family of seven transmembrane receptors.</text>
</comment>
<organism evidence="11 12">
    <name type="scientific">Paralvinella palmiformis</name>
    <dbReference type="NCBI Taxonomy" id="53620"/>
    <lineage>
        <taxon>Eukaryota</taxon>
        <taxon>Metazoa</taxon>
        <taxon>Spiralia</taxon>
        <taxon>Lophotrochozoa</taxon>
        <taxon>Annelida</taxon>
        <taxon>Polychaeta</taxon>
        <taxon>Sedentaria</taxon>
        <taxon>Canalipalpata</taxon>
        <taxon>Terebellida</taxon>
        <taxon>Terebelliformia</taxon>
        <taxon>Alvinellidae</taxon>
        <taxon>Paralvinella</taxon>
    </lineage>
</organism>
<accession>A0AAD9IVA0</accession>
<dbReference type="GO" id="GO:0005125">
    <property type="term" value="F:cytokine activity"/>
    <property type="evidence" value="ECO:0007669"/>
    <property type="project" value="TreeGrafter"/>
</dbReference>
<comment type="subcellular location">
    <subcellularLocation>
        <location evidence="1 9">Secreted</location>
        <location evidence="1 9">Extracellular space</location>
        <location evidence="1 9">Extracellular matrix</location>
    </subcellularLocation>
</comment>
<reference evidence="11" key="1">
    <citation type="journal article" date="2023" name="Mol. Biol. Evol.">
        <title>Third-Generation Sequencing Reveals the Adaptive Role of the Epigenome in Three Deep-Sea Polychaetes.</title>
        <authorList>
            <person name="Perez M."/>
            <person name="Aroh O."/>
            <person name="Sun Y."/>
            <person name="Lan Y."/>
            <person name="Juniper S.K."/>
            <person name="Young C.R."/>
            <person name="Angers B."/>
            <person name="Qian P.Y."/>
        </authorList>
    </citation>
    <scope>NUCLEOTIDE SEQUENCE</scope>
    <source>
        <strain evidence="11">P08H-3</strain>
    </source>
</reference>
<evidence type="ECO:0000256" key="7">
    <source>
        <dbReference type="ARBA" id="ARBA00023157"/>
    </source>
</evidence>
<evidence type="ECO:0000256" key="8">
    <source>
        <dbReference type="ARBA" id="ARBA00023288"/>
    </source>
</evidence>
<evidence type="ECO:0000256" key="3">
    <source>
        <dbReference type="ARBA" id="ARBA00022473"/>
    </source>
</evidence>
<dbReference type="AlphaFoldDB" id="A0AAD9IVA0"/>
<dbReference type="InterPro" id="IPR043158">
    <property type="entry name" value="Wnt_C"/>
</dbReference>
<evidence type="ECO:0000256" key="10">
    <source>
        <dbReference type="SAM" id="MobiDB-lite"/>
    </source>
</evidence>
<gene>
    <name evidence="11" type="ORF">LSH36_1114g00030</name>
</gene>
<keyword evidence="4" id="KW-0964">Secreted</keyword>
<evidence type="ECO:0000313" key="12">
    <source>
        <dbReference type="Proteomes" id="UP001208570"/>
    </source>
</evidence>
<dbReference type="GO" id="GO:0005109">
    <property type="term" value="F:frizzled binding"/>
    <property type="evidence" value="ECO:0007669"/>
    <property type="project" value="TreeGrafter"/>
</dbReference>
<dbReference type="FunFam" id="3.30.2460.20:FF:000001">
    <property type="entry name" value="Wnt homolog"/>
    <property type="match status" value="1"/>
</dbReference>
<dbReference type="InterPro" id="IPR005817">
    <property type="entry name" value="Wnt"/>
</dbReference>
<evidence type="ECO:0000256" key="2">
    <source>
        <dbReference type="ARBA" id="ARBA00005683"/>
    </source>
</evidence>
<dbReference type="EMBL" id="JAODUP010001114">
    <property type="protein sequence ID" value="KAK2141349.1"/>
    <property type="molecule type" value="Genomic_DNA"/>
</dbReference>
<sequence length="179" mass="20029">MLRLSGSGLDLQVVQDSLTTACKCHGVSGSCSIKTCWMALPDMRSIGVTLQKRYAVAVEVKKRKQKRGKRRKPPSMPQETSNLVAVTPGRRRFTDSDLVYYTKSPDYCYPDPALGSLGTHGRECKKDLAGSGGCKSMCCGRGYTSEIVRVRHRCDCKYYWCCYVKCKTCTKEVEINKCK</sequence>
<feature type="region of interest" description="Disordered" evidence="10">
    <location>
        <begin position="61"/>
        <end position="83"/>
    </location>
</feature>
<dbReference type="GO" id="GO:0060070">
    <property type="term" value="P:canonical Wnt signaling pathway"/>
    <property type="evidence" value="ECO:0007669"/>
    <property type="project" value="TreeGrafter"/>
</dbReference>
<feature type="compositionally biased region" description="Basic residues" evidence="10">
    <location>
        <begin position="61"/>
        <end position="73"/>
    </location>
</feature>
<keyword evidence="3 9" id="KW-0217">Developmental protein</keyword>
<protein>
    <recommendedName>
        <fullName evidence="9">Protein Wnt</fullName>
    </recommendedName>
</protein>
<comment type="caution">
    <text evidence="11">The sequence shown here is derived from an EMBL/GenBank/DDBJ whole genome shotgun (WGS) entry which is preliminary data.</text>
</comment>
<comment type="similarity">
    <text evidence="2 9">Belongs to the Wnt family.</text>
</comment>
<evidence type="ECO:0000313" key="11">
    <source>
        <dbReference type="EMBL" id="KAK2141349.1"/>
    </source>
</evidence>
<keyword evidence="5" id="KW-0272">Extracellular matrix</keyword>
<dbReference type="InterPro" id="IPR018161">
    <property type="entry name" value="Wnt_CS"/>
</dbReference>
<evidence type="ECO:0000256" key="9">
    <source>
        <dbReference type="RuleBase" id="RU003500"/>
    </source>
</evidence>
<dbReference type="PANTHER" id="PTHR12027:SF102">
    <property type="entry name" value="PROTEIN WNT"/>
    <property type="match status" value="1"/>
</dbReference>
<dbReference type="PANTHER" id="PTHR12027">
    <property type="entry name" value="WNT RELATED"/>
    <property type="match status" value="1"/>
</dbReference>
<name>A0AAD9IVA0_9ANNE</name>
<dbReference type="PRINTS" id="PR01349">
    <property type="entry name" value="WNTPROTEIN"/>
</dbReference>
<dbReference type="GO" id="GO:0005615">
    <property type="term" value="C:extracellular space"/>
    <property type="evidence" value="ECO:0007669"/>
    <property type="project" value="TreeGrafter"/>
</dbReference>
<evidence type="ECO:0000256" key="6">
    <source>
        <dbReference type="ARBA" id="ARBA00022687"/>
    </source>
</evidence>
<evidence type="ECO:0000256" key="1">
    <source>
        <dbReference type="ARBA" id="ARBA00004498"/>
    </source>
</evidence>
<keyword evidence="7" id="KW-1015">Disulfide bond</keyword>
<dbReference type="GO" id="GO:0030182">
    <property type="term" value="P:neuron differentiation"/>
    <property type="evidence" value="ECO:0007669"/>
    <property type="project" value="TreeGrafter"/>
</dbReference>
<dbReference type="GO" id="GO:0045165">
    <property type="term" value="P:cell fate commitment"/>
    <property type="evidence" value="ECO:0007669"/>
    <property type="project" value="TreeGrafter"/>
</dbReference>
<keyword evidence="8" id="KW-0449">Lipoprotein</keyword>
<dbReference type="PROSITE" id="PS00246">
    <property type="entry name" value="WNT1"/>
    <property type="match status" value="1"/>
</dbReference>
<keyword evidence="12" id="KW-1185">Reference proteome</keyword>
<dbReference type="Gene3D" id="3.30.2460.20">
    <property type="match status" value="1"/>
</dbReference>
<dbReference type="Pfam" id="PF00110">
    <property type="entry name" value="wnt"/>
    <property type="match status" value="1"/>
</dbReference>
<keyword evidence="6 9" id="KW-0879">Wnt signaling pathway</keyword>